<name>A0A9X0D4Q0_9CNID</name>
<gene>
    <name evidence="1" type="ORF">OS493_004211</name>
</gene>
<evidence type="ECO:0000313" key="2">
    <source>
        <dbReference type="Proteomes" id="UP001163046"/>
    </source>
</evidence>
<comment type="caution">
    <text evidence="1">The sequence shown here is derived from an EMBL/GenBank/DDBJ whole genome shotgun (WGS) entry which is preliminary data.</text>
</comment>
<accession>A0A9X0D4Q0</accession>
<dbReference type="OrthoDB" id="5972516at2759"/>
<dbReference type="EMBL" id="MU825874">
    <property type="protein sequence ID" value="KAJ7387237.1"/>
    <property type="molecule type" value="Genomic_DNA"/>
</dbReference>
<protein>
    <submittedName>
        <fullName evidence="1">Uncharacterized protein</fullName>
    </submittedName>
</protein>
<dbReference type="Proteomes" id="UP001163046">
    <property type="component" value="Unassembled WGS sequence"/>
</dbReference>
<sequence length="133" mass="15658">MEKALNVAKEGRLVLLSAYFLYKSFELHDRAMNLAQWDYKKHRDEFEALEEEMIPVRDLMETQLIPQWKKGNYANTQKTAGELLKRLSRTSTVLAQLVQTIYRDGKKGARRSKVGCVLRCWRCCCLRWLGICW</sequence>
<dbReference type="AlphaFoldDB" id="A0A9X0D4Q0"/>
<organism evidence="1 2">
    <name type="scientific">Desmophyllum pertusum</name>
    <dbReference type="NCBI Taxonomy" id="174260"/>
    <lineage>
        <taxon>Eukaryota</taxon>
        <taxon>Metazoa</taxon>
        <taxon>Cnidaria</taxon>
        <taxon>Anthozoa</taxon>
        <taxon>Hexacorallia</taxon>
        <taxon>Scleractinia</taxon>
        <taxon>Caryophylliina</taxon>
        <taxon>Caryophylliidae</taxon>
        <taxon>Desmophyllum</taxon>
    </lineage>
</organism>
<keyword evidence="2" id="KW-1185">Reference proteome</keyword>
<evidence type="ECO:0000313" key="1">
    <source>
        <dbReference type="EMBL" id="KAJ7387237.1"/>
    </source>
</evidence>
<reference evidence="1" key="1">
    <citation type="submission" date="2023-01" db="EMBL/GenBank/DDBJ databases">
        <title>Genome assembly of the deep-sea coral Lophelia pertusa.</title>
        <authorList>
            <person name="Herrera S."/>
            <person name="Cordes E."/>
        </authorList>
    </citation>
    <scope>NUCLEOTIDE SEQUENCE</scope>
    <source>
        <strain evidence="1">USNM1676648</strain>
        <tissue evidence="1">Polyp</tissue>
    </source>
</reference>
<proteinExistence type="predicted"/>